<feature type="non-terminal residue" evidence="3">
    <location>
        <position position="1"/>
    </location>
</feature>
<keyword evidence="4" id="KW-1185">Reference proteome</keyword>
<dbReference type="PANTHER" id="PTHR10779">
    <property type="entry name" value="DYNEIN LIGHT CHAIN ROADBLOCK"/>
    <property type="match status" value="1"/>
</dbReference>
<reference evidence="3 4" key="1">
    <citation type="submission" date="2014-04" db="EMBL/GenBank/DDBJ databases">
        <title>Genome evolution of avian class.</title>
        <authorList>
            <person name="Zhang G."/>
            <person name="Li C."/>
        </authorList>
    </citation>
    <scope>NUCLEOTIDE SEQUENCE [LARGE SCALE GENOMIC DNA]</scope>
    <source>
        <strain evidence="3">BGI_N311</strain>
    </source>
</reference>
<dbReference type="SUPFAM" id="SSF103196">
    <property type="entry name" value="Roadblock/LC7 domain"/>
    <property type="match status" value="1"/>
</dbReference>
<protein>
    <submittedName>
        <fullName evidence="3">Dynein light chain roadblock-type 2</fullName>
    </submittedName>
</protein>
<evidence type="ECO:0000259" key="2">
    <source>
        <dbReference type="Pfam" id="PF03259"/>
    </source>
</evidence>
<feature type="non-terminal residue" evidence="3">
    <location>
        <position position="66"/>
    </location>
</feature>
<evidence type="ECO:0000313" key="3">
    <source>
        <dbReference type="EMBL" id="KFP81836.1"/>
    </source>
</evidence>
<feature type="domain" description="Roadblock/LAMTOR2" evidence="2">
    <location>
        <begin position="1"/>
        <end position="58"/>
    </location>
</feature>
<dbReference type="InterPro" id="IPR004942">
    <property type="entry name" value="Roadblock/LAMTOR2_dom"/>
</dbReference>
<comment type="similarity">
    <text evidence="1">Belongs to the GAMAD family.</text>
</comment>
<dbReference type="EMBL" id="KL373008">
    <property type="protein sequence ID" value="KFP81836.1"/>
    <property type="molecule type" value="Genomic_DNA"/>
</dbReference>
<accession>A0A091MX14</accession>
<dbReference type="Pfam" id="PF03259">
    <property type="entry name" value="Robl_LC7"/>
    <property type="match status" value="1"/>
</dbReference>
<sequence length="66" mass="7392">GIPIRTTVDKSTSVQHAGLFHQLIMKARSAVREIDPQNDLTCLRIRSKKHEIMIAPGNISIKITIE</sequence>
<gene>
    <name evidence="3" type="ORF">N311_06088</name>
</gene>
<evidence type="ECO:0000313" key="4">
    <source>
        <dbReference type="Proteomes" id="UP000054244"/>
    </source>
</evidence>
<dbReference type="Proteomes" id="UP000054244">
    <property type="component" value="Unassembled WGS sequence"/>
</dbReference>
<name>A0A091MX14_APAVI</name>
<evidence type="ECO:0000256" key="1">
    <source>
        <dbReference type="ARBA" id="ARBA00007191"/>
    </source>
</evidence>
<dbReference type="Gene3D" id="3.30.450.30">
    <property type="entry name" value="Dynein light chain 2a, cytoplasmic"/>
    <property type="match status" value="1"/>
</dbReference>
<proteinExistence type="inferred from homology"/>
<dbReference type="AlphaFoldDB" id="A0A091MX14"/>
<organism evidence="3 4">
    <name type="scientific">Apaloderma vittatum</name>
    <name type="common">Bar-tailed trogon</name>
    <dbReference type="NCBI Taxonomy" id="57397"/>
    <lineage>
        <taxon>Eukaryota</taxon>
        <taxon>Metazoa</taxon>
        <taxon>Chordata</taxon>
        <taxon>Craniata</taxon>
        <taxon>Vertebrata</taxon>
        <taxon>Euteleostomi</taxon>
        <taxon>Archelosauria</taxon>
        <taxon>Archosauria</taxon>
        <taxon>Dinosauria</taxon>
        <taxon>Saurischia</taxon>
        <taxon>Theropoda</taxon>
        <taxon>Coelurosauria</taxon>
        <taxon>Aves</taxon>
        <taxon>Neognathae</taxon>
        <taxon>Neoaves</taxon>
        <taxon>Telluraves</taxon>
        <taxon>Coraciimorphae</taxon>
        <taxon>Trogoniformes</taxon>
        <taxon>Trogonidae</taxon>
        <taxon>Apaloderma</taxon>
    </lineage>
</organism>